<keyword evidence="1" id="KW-0732">Signal</keyword>
<reference evidence="3" key="1">
    <citation type="submission" date="2016-03" db="EMBL/GenBank/DDBJ databases">
        <authorList>
            <person name="Heylen K."/>
            <person name="De Vos P."/>
            <person name="Vekeman B."/>
        </authorList>
    </citation>
    <scope>NUCLEOTIDE SEQUENCE [LARGE SCALE GENOMIC DNA]</scope>
    <source>
        <strain evidence="3">R-45363</strain>
    </source>
</reference>
<evidence type="ECO:0000313" key="3">
    <source>
        <dbReference type="Proteomes" id="UP000078090"/>
    </source>
</evidence>
<proteinExistence type="predicted"/>
<dbReference type="EMBL" id="LUUG01000081">
    <property type="protein sequence ID" value="OAI03058.1"/>
    <property type="molecule type" value="Genomic_DNA"/>
</dbReference>
<evidence type="ECO:0008006" key="4">
    <source>
        <dbReference type="Google" id="ProtNLM"/>
    </source>
</evidence>
<evidence type="ECO:0000313" key="2">
    <source>
        <dbReference type="EMBL" id="OAI03058.1"/>
    </source>
</evidence>
<evidence type="ECO:0000256" key="1">
    <source>
        <dbReference type="SAM" id="SignalP"/>
    </source>
</evidence>
<feature type="chain" id="PRO_5008067841" description="Secreted protein" evidence="1">
    <location>
        <begin position="31"/>
        <end position="249"/>
    </location>
</feature>
<dbReference type="AlphaFoldDB" id="A0A177MBF9"/>
<protein>
    <recommendedName>
        <fullName evidence="4">Secreted protein</fullName>
    </recommendedName>
</protein>
<sequence length="249" mass="25619">MSVNTRNAPALKKVTVTLAIALLGLSSAQAEVVNGTIYKTVDPVHGAGTTIDFYSFSLSSAANVVIDVLANEGYAAGWGAHPGAYVDLNGDGELTLADSQFRIFQDTVSLDTEIVSGDDSPAYTIPGNTGGWADGSLLSRDSYLATALDVGNYIIAFGDYSLTIEEAVLGFNKGDVITGATGLNPVTGATGQDHFDYQITLTATDYVTGANLPLTITGEGVSAVPVPGAVWLFGSALAGLGVFGKRRTA</sequence>
<dbReference type="RefSeq" id="WP_064009093.1">
    <property type="nucleotide sequence ID" value="NZ_LUUG01000081.1"/>
</dbReference>
<dbReference type="Proteomes" id="UP000078090">
    <property type="component" value="Unassembled WGS sequence"/>
</dbReference>
<feature type="signal peptide" evidence="1">
    <location>
        <begin position="1"/>
        <end position="30"/>
    </location>
</feature>
<organism evidence="2 3">
    <name type="scientific">Methylomonas methanica</name>
    <dbReference type="NCBI Taxonomy" id="421"/>
    <lineage>
        <taxon>Bacteria</taxon>
        <taxon>Pseudomonadati</taxon>
        <taxon>Pseudomonadota</taxon>
        <taxon>Gammaproteobacteria</taxon>
        <taxon>Methylococcales</taxon>
        <taxon>Methylococcaceae</taxon>
        <taxon>Methylomonas</taxon>
    </lineage>
</organism>
<comment type="caution">
    <text evidence="2">The sequence shown here is derived from an EMBL/GenBank/DDBJ whole genome shotgun (WGS) entry which is preliminary data.</text>
</comment>
<accession>A0A177MBF9</accession>
<name>A0A177MBF9_METMH</name>
<gene>
    <name evidence="2" type="ORF">A1332_16245</name>
</gene>
<dbReference type="OrthoDB" id="6117416at2"/>